<evidence type="ECO:0000256" key="1">
    <source>
        <dbReference type="ARBA" id="ARBA00006484"/>
    </source>
</evidence>
<dbReference type="SUPFAM" id="SSF51735">
    <property type="entry name" value="NAD(P)-binding Rossmann-fold domains"/>
    <property type="match status" value="1"/>
</dbReference>
<dbReference type="PANTHER" id="PTHR42760:SF40">
    <property type="entry name" value="3-OXOACYL-[ACYL-CARRIER-PROTEIN] REDUCTASE, CHLOROPLASTIC"/>
    <property type="match status" value="1"/>
</dbReference>
<dbReference type="FunFam" id="3.40.50.720:FF:000084">
    <property type="entry name" value="Short-chain dehydrogenase reductase"/>
    <property type="match status" value="1"/>
</dbReference>
<dbReference type="AlphaFoldDB" id="A0A3A1WNA3"/>
<name>A0A3A1WNA3_9HYPH</name>
<dbReference type="GO" id="GO:0030497">
    <property type="term" value="P:fatty acid elongation"/>
    <property type="evidence" value="ECO:0007669"/>
    <property type="project" value="TreeGrafter"/>
</dbReference>
<keyword evidence="3" id="KW-1185">Reference proteome</keyword>
<evidence type="ECO:0000313" key="3">
    <source>
        <dbReference type="Proteomes" id="UP000265750"/>
    </source>
</evidence>
<dbReference type="Proteomes" id="UP000265750">
    <property type="component" value="Unassembled WGS sequence"/>
</dbReference>
<gene>
    <name evidence="2" type="ORF">D3218_17635</name>
</gene>
<comment type="caution">
    <text evidence="2">The sequence shown here is derived from an EMBL/GenBank/DDBJ whole genome shotgun (WGS) entry which is preliminary data.</text>
</comment>
<sequence length="252" mass="26474">MQEITSTFRPDLFAGKRVLVSGASTGIGAAIARGFAVLGAEVVATGSSPHKLDAASADSANEGIRFEQLDVRDRAAVDAFVGALPSLDVLVNSAGIVKPDLEYEEEPYLEVIDVNLNGAMRLSMAAYPLLKASRGAIVNTASMLSFLADERVPAYGASKTGIMGLTRALAHRFGADGIRVNAIAPGYHKTDMTKDLWTHDEHGPTIARKAALKRWGTVDDLVGTVVFLASPASAFVTATTLPVDGGYVVSGW</sequence>
<protein>
    <submittedName>
        <fullName evidence="2">SDR family oxidoreductase</fullName>
    </submittedName>
</protein>
<reference evidence="3" key="1">
    <citation type="submission" date="2018-09" db="EMBL/GenBank/DDBJ databases">
        <authorList>
            <person name="Tuo L."/>
        </authorList>
    </citation>
    <scope>NUCLEOTIDE SEQUENCE [LARGE SCALE GENOMIC DNA]</scope>
    <source>
        <strain evidence="3">M2BS4Y-1</strain>
    </source>
</reference>
<evidence type="ECO:0000313" key="2">
    <source>
        <dbReference type="EMBL" id="RIX98202.1"/>
    </source>
</evidence>
<comment type="similarity">
    <text evidence="1">Belongs to the short-chain dehydrogenases/reductases (SDR) family.</text>
</comment>
<dbReference type="PANTHER" id="PTHR42760">
    <property type="entry name" value="SHORT-CHAIN DEHYDROGENASES/REDUCTASES FAMILY MEMBER"/>
    <property type="match status" value="1"/>
</dbReference>
<dbReference type="RefSeq" id="WP_119541395.1">
    <property type="nucleotide sequence ID" value="NZ_QYRN01000011.1"/>
</dbReference>
<dbReference type="InterPro" id="IPR036291">
    <property type="entry name" value="NAD(P)-bd_dom_sf"/>
</dbReference>
<dbReference type="OrthoDB" id="286404at2"/>
<dbReference type="Gene3D" id="3.40.50.720">
    <property type="entry name" value="NAD(P)-binding Rossmann-like Domain"/>
    <property type="match status" value="1"/>
</dbReference>
<proteinExistence type="inferred from homology"/>
<dbReference type="Pfam" id="PF13561">
    <property type="entry name" value="adh_short_C2"/>
    <property type="match status" value="1"/>
</dbReference>
<dbReference type="PRINTS" id="PR00081">
    <property type="entry name" value="GDHRDH"/>
</dbReference>
<dbReference type="PROSITE" id="PS00061">
    <property type="entry name" value="ADH_SHORT"/>
    <property type="match status" value="1"/>
</dbReference>
<dbReference type="PRINTS" id="PR00080">
    <property type="entry name" value="SDRFAMILY"/>
</dbReference>
<organism evidence="2 3">
    <name type="scientific">Aureimonas flava</name>
    <dbReference type="NCBI Taxonomy" id="2320271"/>
    <lineage>
        <taxon>Bacteria</taxon>
        <taxon>Pseudomonadati</taxon>
        <taxon>Pseudomonadota</taxon>
        <taxon>Alphaproteobacteria</taxon>
        <taxon>Hyphomicrobiales</taxon>
        <taxon>Aurantimonadaceae</taxon>
        <taxon>Aureimonas</taxon>
    </lineage>
</organism>
<accession>A0A3A1WNA3</accession>
<dbReference type="InterPro" id="IPR002347">
    <property type="entry name" value="SDR_fam"/>
</dbReference>
<dbReference type="GO" id="GO:0016616">
    <property type="term" value="F:oxidoreductase activity, acting on the CH-OH group of donors, NAD or NADP as acceptor"/>
    <property type="evidence" value="ECO:0007669"/>
    <property type="project" value="TreeGrafter"/>
</dbReference>
<dbReference type="InterPro" id="IPR020904">
    <property type="entry name" value="Sc_DH/Rdtase_CS"/>
</dbReference>
<dbReference type="EMBL" id="QYRN01000011">
    <property type="protein sequence ID" value="RIX98202.1"/>
    <property type="molecule type" value="Genomic_DNA"/>
</dbReference>